<evidence type="ECO:0000256" key="1">
    <source>
        <dbReference type="SAM" id="Phobius"/>
    </source>
</evidence>
<dbReference type="RefSeq" id="WP_231002405.1">
    <property type="nucleotide sequence ID" value="NZ_JAJNEC010000003.1"/>
</dbReference>
<dbReference type="EMBL" id="JAJNEC010000003">
    <property type="protein sequence ID" value="MCD2421500.1"/>
    <property type="molecule type" value="Genomic_DNA"/>
</dbReference>
<feature type="transmembrane region" description="Helical" evidence="1">
    <location>
        <begin position="6"/>
        <end position="24"/>
    </location>
</feature>
<keyword evidence="1" id="KW-1133">Transmembrane helix</keyword>
<feature type="transmembrane region" description="Helical" evidence="1">
    <location>
        <begin position="36"/>
        <end position="66"/>
    </location>
</feature>
<evidence type="ECO:0000313" key="3">
    <source>
        <dbReference type="Proteomes" id="UP001199816"/>
    </source>
</evidence>
<protein>
    <submittedName>
        <fullName evidence="2">Uncharacterized protein</fullName>
    </submittedName>
</protein>
<name>A0ABS8PK76_9BACT</name>
<keyword evidence="1" id="KW-0472">Membrane</keyword>
<accession>A0ABS8PK76</accession>
<reference evidence="2 3" key="1">
    <citation type="submission" date="2021-11" db="EMBL/GenBank/DDBJ databases">
        <title>Genomic of Niabella pedocola.</title>
        <authorList>
            <person name="Wu T."/>
        </authorList>
    </citation>
    <scope>NUCLEOTIDE SEQUENCE [LARGE SCALE GENOMIC DNA]</scope>
    <source>
        <strain evidence="2 3">JCM 31011</strain>
    </source>
</reference>
<keyword evidence="1" id="KW-0812">Transmembrane</keyword>
<evidence type="ECO:0000313" key="2">
    <source>
        <dbReference type="EMBL" id="MCD2421500.1"/>
    </source>
</evidence>
<comment type="caution">
    <text evidence="2">The sequence shown here is derived from an EMBL/GenBank/DDBJ whole genome shotgun (WGS) entry which is preliminary data.</text>
</comment>
<proteinExistence type="predicted"/>
<dbReference type="Proteomes" id="UP001199816">
    <property type="component" value="Unassembled WGS sequence"/>
</dbReference>
<organism evidence="2 3">
    <name type="scientific">Niabella pedocola</name>
    <dbReference type="NCBI Taxonomy" id="1752077"/>
    <lineage>
        <taxon>Bacteria</taxon>
        <taxon>Pseudomonadati</taxon>
        <taxon>Bacteroidota</taxon>
        <taxon>Chitinophagia</taxon>
        <taxon>Chitinophagales</taxon>
        <taxon>Chitinophagaceae</taxon>
        <taxon>Niabella</taxon>
    </lineage>
</organism>
<sequence>MPGIQFLITIGIFPLMSFTGFYLYRYINQKLRAAETWAQVIVFGLLLFAGIAAILSGGFLLMAWLYQVYRN</sequence>
<gene>
    <name evidence="2" type="ORF">LQ567_01915</name>
</gene>
<keyword evidence="3" id="KW-1185">Reference proteome</keyword>